<accession>A0ACB5U9X6</accession>
<evidence type="ECO:0000313" key="1">
    <source>
        <dbReference type="EMBL" id="GMF06149.1"/>
    </source>
</evidence>
<dbReference type="Proteomes" id="UP001165064">
    <property type="component" value="Unassembled WGS sequence"/>
</dbReference>
<evidence type="ECO:0000313" key="2">
    <source>
        <dbReference type="Proteomes" id="UP001165064"/>
    </source>
</evidence>
<protein>
    <submittedName>
        <fullName evidence="1">Unnamed protein product</fullName>
    </submittedName>
</protein>
<comment type="caution">
    <text evidence="1">The sequence shown here is derived from an EMBL/GenBank/DDBJ whole genome shotgun (WGS) entry which is preliminary data.</text>
</comment>
<reference evidence="1" key="1">
    <citation type="submission" date="2023-04" db="EMBL/GenBank/DDBJ databases">
        <title>Ambrosiozyma monospora NBRC 10751.</title>
        <authorList>
            <person name="Ichikawa N."/>
            <person name="Sato H."/>
            <person name="Tonouchi N."/>
        </authorList>
    </citation>
    <scope>NUCLEOTIDE SEQUENCE</scope>
    <source>
        <strain evidence="1">NBRC 10751</strain>
    </source>
</reference>
<name>A0ACB5U9X6_AMBMO</name>
<organism evidence="1 2">
    <name type="scientific">Ambrosiozyma monospora</name>
    <name type="common">Yeast</name>
    <name type="synonym">Endomycopsis monosporus</name>
    <dbReference type="NCBI Taxonomy" id="43982"/>
    <lineage>
        <taxon>Eukaryota</taxon>
        <taxon>Fungi</taxon>
        <taxon>Dikarya</taxon>
        <taxon>Ascomycota</taxon>
        <taxon>Saccharomycotina</taxon>
        <taxon>Pichiomycetes</taxon>
        <taxon>Pichiales</taxon>
        <taxon>Pichiaceae</taxon>
        <taxon>Ambrosiozyma</taxon>
    </lineage>
</organism>
<keyword evidence="2" id="KW-1185">Reference proteome</keyword>
<dbReference type="EMBL" id="BSXS01014903">
    <property type="protein sequence ID" value="GMF06149.1"/>
    <property type="molecule type" value="Genomic_DNA"/>
</dbReference>
<sequence>MLIGGGGSFSAGGPGKGMYSRAYTRILNQYGFIESCKSFIHNYTDDGLFGLSLSCIPQANKVMGELIGYEFSLLMDHNVGNGGLSEKEVARAKNQLKSSLIMNLESKMVQLEDSGRQLQIFDVC</sequence>
<gene>
    <name evidence="1" type="ORF">Amon02_001258100</name>
</gene>
<proteinExistence type="predicted"/>